<evidence type="ECO:0000313" key="2">
    <source>
        <dbReference type="EMBL" id="ACV07715.1"/>
    </source>
</evidence>
<dbReference type="SUPFAM" id="SSF110296">
    <property type="entry name" value="Oligoxyloglucan reducing end-specific cellobiohydrolase"/>
    <property type="match status" value="1"/>
</dbReference>
<dbReference type="EMBL" id="CP001706">
    <property type="protein sequence ID" value="ACV07715.1"/>
    <property type="molecule type" value="Genomic_DNA"/>
</dbReference>
<dbReference type="AlphaFoldDB" id="C7R4U2"/>
<gene>
    <name evidence="2" type="ordered locus">Jden_0036</name>
</gene>
<sequence>MAISPRPPKPPAERSTKALVVVLVVFAVAVFAASALALSSTRGKSGDGLPTGPGHAQPTPTVTPDELPSSEPSESVEPEPEESGSEEPVEPVDVAPASRIIAAVDGALLIRATVASCESVTAVEFSSDGGASWVASDSVVETGSTQALRIIPTRADLVQLIALDEDCAPHLVRTNDQGESWLAPIGATGGWYLVPQDPGVLGGPNGLVDAPCEAVQLAATDARAAVLCADSSLVVTEDSGESWGDPVVVENLHAVGLSDGAYTVAVANVGECAGVQVANFNGSRVGDFGGCVERDVTAGDTALVRVDDEVFAWMGEDFVVSTDGGRSWPS</sequence>
<feature type="region of interest" description="Disordered" evidence="1">
    <location>
        <begin position="40"/>
        <end position="92"/>
    </location>
</feature>
<protein>
    <recommendedName>
        <fullName evidence="4">BNR/Asp-box repeat protein</fullName>
    </recommendedName>
</protein>
<name>C7R4U2_JONDD</name>
<keyword evidence="3" id="KW-1185">Reference proteome</keyword>
<evidence type="ECO:0000313" key="3">
    <source>
        <dbReference type="Proteomes" id="UP000000628"/>
    </source>
</evidence>
<proteinExistence type="predicted"/>
<dbReference type="InterPro" id="IPR015943">
    <property type="entry name" value="WD40/YVTN_repeat-like_dom_sf"/>
</dbReference>
<evidence type="ECO:0008006" key="4">
    <source>
        <dbReference type="Google" id="ProtNLM"/>
    </source>
</evidence>
<dbReference type="KEGG" id="jde:Jden_0036"/>
<dbReference type="HOGENOM" id="CLU_846533_0_0_11"/>
<organism evidence="2 3">
    <name type="scientific">Jonesia denitrificans (strain ATCC 14870 / DSM 20603 / BCRC 15368 / CIP 55.134 / JCM 11481 / NBRC 15587 / NCTC 10816 / Prevot 55134)</name>
    <name type="common">Listeria denitrificans</name>
    <dbReference type="NCBI Taxonomy" id="471856"/>
    <lineage>
        <taxon>Bacteria</taxon>
        <taxon>Bacillati</taxon>
        <taxon>Actinomycetota</taxon>
        <taxon>Actinomycetes</taxon>
        <taxon>Micrococcales</taxon>
        <taxon>Jonesiaceae</taxon>
        <taxon>Jonesia</taxon>
    </lineage>
</organism>
<dbReference type="OrthoDB" id="3821622at2"/>
<dbReference type="eggNOG" id="COG4409">
    <property type="taxonomic scope" value="Bacteria"/>
</dbReference>
<dbReference type="Gene3D" id="2.130.10.10">
    <property type="entry name" value="YVTN repeat-like/Quinoprotein amine dehydrogenase"/>
    <property type="match status" value="1"/>
</dbReference>
<dbReference type="RefSeq" id="WP_012805820.1">
    <property type="nucleotide sequence ID" value="NC_013174.1"/>
</dbReference>
<feature type="compositionally biased region" description="Acidic residues" evidence="1">
    <location>
        <begin position="74"/>
        <end position="90"/>
    </location>
</feature>
<dbReference type="Proteomes" id="UP000000628">
    <property type="component" value="Chromosome"/>
</dbReference>
<accession>C7R4U2</accession>
<dbReference type="STRING" id="471856.Jden_0036"/>
<reference evidence="2 3" key="1">
    <citation type="journal article" date="2009" name="Stand. Genomic Sci.">
        <title>Complete genome sequence of Jonesia denitrificans type strain (Prevot 55134).</title>
        <authorList>
            <person name="Pukall R."/>
            <person name="Gehrich-Schroter G."/>
            <person name="Lapidus A."/>
            <person name="Nolan M."/>
            <person name="Glavina Del Rio T."/>
            <person name="Lucas S."/>
            <person name="Chen F."/>
            <person name="Tice H."/>
            <person name="Pitluck S."/>
            <person name="Cheng J.F."/>
            <person name="Copeland A."/>
            <person name="Saunders E."/>
            <person name="Brettin T."/>
            <person name="Detter J.C."/>
            <person name="Bruce D."/>
            <person name="Goodwin L."/>
            <person name="Pati A."/>
            <person name="Ivanova N."/>
            <person name="Mavromatis K."/>
            <person name="Ovchinnikova G."/>
            <person name="Chen A."/>
            <person name="Palaniappan K."/>
            <person name="Land M."/>
            <person name="Hauser L."/>
            <person name="Chang Y.J."/>
            <person name="Jeffries C.D."/>
            <person name="Chain P."/>
            <person name="Goker M."/>
            <person name="Bristow J."/>
            <person name="Eisen J.A."/>
            <person name="Markowitz V."/>
            <person name="Hugenholtz P."/>
            <person name="Kyrpides N.C."/>
            <person name="Klenk H.P."/>
            <person name="Han C."/>
        </authorList>
    </citation>
    <scope>NUCLEOTIDE SEQUENCE [LARGE SCALE GENOMIC DNA]</scope>
    <source>
        <strain evidence="3">ATCC 14870 / DSM 20603 / BCRC 15368 / CIP 55.134 / JCM 11481 / NBRC 15587 / NCTC 10816 / Prevot 55134</strain>
    </source>
</reference>
<evidence type="ECO:0000256" key="1">
    <source>
        <dbReference type="SAM" id="MobiDB-lite"/>
    </source>
</evidence>